<dbReference type="EMBL" id="BK015039">
    <property type="protein sequence ID" value="DAD88330.1"/>
    <property type="molecule type" value="Genomic_DNA"/>
</dbReference>
<protein>
    <submittedName>
        <fullName evidence="1">Uncharacterized protein</fullName>
    </submittedName>
</protein>
<sequence>MKPNKKTINLAKEYGFDAVEYLYSENGYHVFTPANPTNDKGVPIIGEPIYIIQKGKTSYTWQGINEPLLLDKVIKKR</sequence>
<evidence type="ECO:0000313" key="1">
    <source>
        <dbReference type="EMBL" id="DAD88330.1"/>
    </source>
</evidence>
<accession>A0A8S5N247</accession>
<reference evidence="1" key="1">
    <citation type="journal article" date="2021" name="Proc. Natl. Acad. Sci. U.S.A.">
        <title>A Catalog of Tens of Thousands of Viruses from Human Metagenomes Reveals Hidden Associations with Chronic Diseases.</title>
        <authorList>
            <person name="Tisza M.J."/>
            <person name="Buck C.B."/>
        </authorList>
    </citation>
    <scope>NUCLEOTIDE SEQUENCE</scope>
    <source>
        <strain evidence="1">Ctnks32</strain>
    </source>
</reference>
<name>A0A8S5N247_9CAUD</name>
<proteinExistence type="predicted"/>
<organism evidence="1">
    <name type="scientific">Siphoviridae sp. ctnks32</name>
    <dbReference type="NCBI Taxonomy" id="2826457"/>
    <lineage>
        <taxon>Viruses</taxon>
        <taxon>Duplodnaviria</taxon>
        <taxon>Heunggongvirae</taxon>
        <taxon>Uroviricota</taxon>
        <taxon>Caudoviricetes</taxon>
    </lineage>
</organism>